<dbReference type="OrthoDB" id="9890280at2759"/>
<dbReference type="AlphaFoldDB" id="A0A087V125"/>
<reference evidence="1 2" key="1">
    <citation type="submission" date="2013-11" db="EMBL/GenBank/DDBJ databases">
        <title>Genome sequencing of Stegodyphus mimosarum.</title>
        <authorList>
            <person name="Bechsgaard J."/>
        </authorList>
    </citation>
    <scope>NUCLEOTIDE SEQUENCE [LARGE SCALE GENOMIC DNA]</scope>
</reference>
<organism evidence="1 2">
    <name type="scientific">Stegodyphus mimosarum</name>
    <name type="common">African social velvet spider</name>
    <dbReference type="NCBI Taxonomy" id="407821"/>
    <lineage>
        <taxon>Eukaryota</taxon>
        <taxon>Metazoa</taxon>
        <taxon>Ecdysozoa</taxon>
        <taxon>Arthropoda</taxon>
        <taxon>Chelicerata</taxon>
        <taxon>Arachnida</taxon>
        <taxon>Araneae</taxon>
        <taxon>Araneomorphae</taxon>
        <taxon>Entelegynae</taxon>
        <taxon>Eresoidea</taxon>
        <taxon>Eresidae</taxon>
        <taxon>Stegodyphus</taxon>
    </lineage>
</organism>
<proteinExistence type="predicted"/>
<evidence type="ECO:0000313" key="1">
    <source>
        <dbReference type="EMBL" id="KFM83314.1"/>
    </source>
</evidence>
<name>A0A087V125_STEMI</name>
<feature type="non-terminal residue" evidence="1">
    <location>
        <position position="43"/>
    </location>
</feature>
<evidence type="ECO:0000313" key="2">
    <source>
        <dbReference type="Proteomes" id="UP000054359"/>
    </source>
</evidence>
<keyword evidence="2" id="KW-1185">Reference proteome</keyword>
<gene>
    <name evidence="1" type="ORF">X975_17844</name>
</gene>
<protein>
    <submittedName>
        <fullName evidence="1">Uncharacterized protein</fullName>
    </submittedName>
</protein>
<sequence length="43" mass="4777">MKIDDSKVAKVVPARITTMALNPLPDRIIVTAADKYGNMGFWK</sequence>
<dbReference type="Proteomes" id="UP000054359">
    <property type="component" value="Unassembled WGS sequence"/>
</dbReference>
<dbReference type="EMBL" id="KL817625">
    <property type="protein sequence ID" value="KFM83314.1"/>
    <property type="molecule type" value="Genomic_DNA"/>
</dbReference>
<accession>A0A087V125</accession>